<keyword evidence="1" id="KW-0472">Membrane</keyword>
<proteinExistence type="predicted"/>
<comment type="caution">
    <text evidence="2">The sequence shown here is derived from an EMBL/GenBank/DDBJ whole genome shotgun (WGS) entry which is preliminary data.</text>
</comment>
<protein>
    <submittedName>
        <fullName evidence="2">Uncharacterized protein</fullName>
    </submittedName>
</protein>
<name>A0A5E4D1G3_MARMO</name>
<dbReference type="Proteomes" id="UP000335636">
    <property type="component" value="Unassembled WGS sequence"/>
</dbReference>
<dbReference type="Pfam" id="PF15834">
    <property type="entry name" value="THEG4"/>
    <property type="match status" value="1"/>
</dbReference>
<gene>
    <name evidence="2" type="ORF">MONAX_5E003356</name>
</gene>
<keyword evidence="3" id="KW-1185">Reference proteome</keyword>
<evidence type="ECO:0000313" key="2">
    <source>
        <dbReference type="EMBL" id="VTJ87049.1"/>
    </source>
</evidence>
<dbReference type="InterPro" id="IPR031677">
    <property type="entry name" value="TEX38"/>
</dbReference>
<keyword evidence="1" id="KW-0812">Transmembrane</keyword>
<accession>A0A5E4D1G3</accession>
<evidence type="ECO:0000313" key="3">
    <source>
        <dbReference type="Proteomes" id="UP000335636"/>
    </source>
</evidence>
<dbReference type="EMBL" id="CABDUW010002492">
    <property type="protein sequence ID" value="VTJ87049.1"/>
    <property type="molecule type" value="Genomic_DNA"/>
</dbReference>
<dbReference type="PANTHER" id="PTHR37362:SF1">
    <property type="entry name" value="TESTIS-EXPRESSED PROTEIN 38"/>
    <property type="match status" value="1"/>
</dbReference>
<sequence length="170" mass="19285">VPLHFGLLGLYYVITVGFLFFLCCKRKVEEHAWKLVRVLRGTAFTYSPLLYRRNKKPHYGIKAAINTGPLPATPRLTIKWTFQIPCGSRTPVNAGTMPSEEAAPRHRPLFPCNLRCWPHSSSSPHPVPEHQSTCPLLIIFQEVPFATPLPMLILPPALDHSAFRPCLHWK</sequence>
<dbReference type="PANTHER" id="PTHR37362">
    <property type="entry name" value="TESTIS-EXPRESSED PROTEIN 38"/>
    <property type="match status" value="1"/>
</dbReference>
<organism evidence="2 3">
    <name type="scientific">Marmota monax</name>
    <name type="common">Woodchuck</name>
    <dbReference type="NCBI Taxonomy" id="9995"/>
    <lineage>
        <taxon>Eukaryota</taxon>
        <taxon>Metazoa</taxon>
        <taxon>Chordata</taxon>
        <taxon>Craniata</taxon>
        <taxon>Vertebrata</taxon>
        <taxon>Euteleostomi</taxon>
        <taxon>Mammalia</taxon>
        <taxon>Eutheria</taxon>
        <taxon>Euarchontoglires</taxon>
        <taxon>Glires</taxon>
        <taxon>Rodentia</taxon>
        <taxon>Sciuromorpha</taxon>
        <taxon>Sciuridae</taxon>
        <taxon>Xerinae</taxon>
        <taxon>Marmotini</taxon>
        <taxon>Marmota</taxon>
    </lineage>
</organism>
<feature type="transmembrane region" description="Helical" evidence="1">
    <location>
        <begin position="6"/>
        <end position="24"/>
    </location>
</feature>
<keyword evidence="1" id="KW-1133">Transmembrane helix</keyword>
<evidence type="ECO:0000256" key="1">
    <source>
        <dbReference type="SAM" id="Phobius"/>
    </source>
</evidence>
<feature type="non-terminal residue" evidence="2">
    <location>
        <position position="1"/>
    </location>
</feature>
<dbReference type="AlphaFoldDB" id="A0A5E4D1G3"/>
<reference evidence="2" key="1">
    <citation type="submission" date="2019-04" db="EMBL/GenBank/DDBJ databases">
        <authorList>
            <person name="Alioto T."/>
            <person name="Alioto T."/>
        </authorList>
    </citation>
    <scope>NUCLEOTIDE SEQUENCE [LARGE SCALE GENOMIC DNA]</scope>
</reference>